<dbReference type="AlphaFoldDB" id="A0A5C6X551"/>
<dbReference type="EMBL" id="VOSM01000004">
    <property type="protein sequence ID" value="TXD37029.1"/>
    <property type="molecule type" value="Genomic_DNA"/>
</dbReference>
<protein>
    <submittedName>
        <fullName evidence="1">Uncharacterized protein</fullName>
    </submittedName>
</protein>
<organism evidence="1 2">
    <name type="scientific">Lujinxingia vulgaris</name>
    <dbReference type="NCBI Taxonomy" id="2600176"/>
    <lineage>
        <taxon>Bacteria</taxon>
        <taxon>Deltaproteobacteria</taxon>
        <taxon>Bradymonadales</taxon>
        <taxon>Lujinxingiaceae</taxon>
        <taxon>Lujinxingia</taxon>
    </lineage>
</organism>
<evidence type="ECO:0000313" key="1">
    <source>
        <dbReference type="EMBL" id="TXD37029.1"/>
    </source>
</evidence>
<name>A0A5C6X551_9DELT</name>
<dbReference type="Proteomes" id="UP000321412">
    <property type="component" value="Unassembled WGS sequence"/>
</dbReference>
<evidence type="ECO:0000313" key="2">
    <source>
        <dbReference type="Proteomes" id="UP000321412"/>
    </source>
</evidence>
<dbReference type="PROSITE" id="PS51257">
    <property type="entry name" value="PROKAR_LIPOPROTEIN"/>
    <property type="match status" value="1"/>
</dbReference>
<reference evidence="1 2" key="1">
    <citation type="submission" date="2019-08" db="EMBL/GenBank/DDBJ databases">
        <title>Bradymonadales sp. TMQ4.</title>
        <authorList>
            <person name="Liang Q."/>
        </authorList>
    </citation>
    <scope>NUCLEOTIDE SEQUENCE [LARGE SCALE GENOMIC DNA]</scope>
    <source>
        <strain evidence="1 2">TMQ4</strain>
    </source>
</reference>
<keyword evidence="2" id="KW-1185">Reference proteome</keyword>
<dbReference type="RefSeq" id="WP_146981186.1">
    <property type="nucleotide sequence ID" value="NZ_VOSM01000004.1"/>
</dbReference>
<sequence>MKTSAKVVRMALVLGLSLGLSGCMVGGYHQRISSSFEEAGQPRQAEGSINAVELGVVADFRYARLGMPFEGQQREFVVSDGENQVSIDEVVELRALRLDVPLWSFRNFKTKSSGYPGVMPRRESLELWATGSVGIAPIPTRTVGLGLVFYRFGSVAIRVHGDYVMVPYSEDVRRIGGVDRWEGHAPGWMAGLEVTVAAGEYALELIKFVLDVDKTSRERTKEWAGAR</sequence>
<proteinExistence type="predicted"/>
<accession>A0A5C6X551</accession>
<dbReference type="OrthoDB" id="5499252at2"/>
<gene>
    <name evidence="1" type="ORF">FRC98_09830</name>
</gene>
<comment type="caution">
    <text evidence="1">The sequence shown here is derived from an EMBL/GenBank/DDBJ whole genome shotgun (WGS) entry which is preliminary data.</text>
</comment>